<evidence type="ECO:0000256" key="4">
    <source>
        <dbReference type="SAM" id="Phobius"/>
    </source>
</evidence>
<dbReference type="InterPro" id="IPR045076">
    <property type="entry name" value="MutS"/>
</dbReference>
<dbReference type="InterPro" id="IPR036187">
    <property type="entry name" value="DNA_mismatch_repair_MutS_sf"/>
</dbReference>
<dbReference type="SUPFAM" id="SSF52540">
    <property type="entry name" value="P-loop containing nucleoside triphosphate hydrolases"/>
    <property type="match status" value="1"/>
</dbReference>
<dbReference type="PANTHER" id="PTHR11361">
    <property type="entry name" value="DNA MISMATCH REPAIR PROTEIN MUTS FAMILY MEMBER"/>
    <property type="match status" value="1"/>
</dbReference>
<evidence type="ECO:0000256" key="2">
    <source>
        <dbReference type="ARBA" id="ARBA00022840"/>
    </source>
</evidence>
<comment type="caution">
    <text evidence="6">The sequence shown here is derived from an EMBL/GenBank/DDBJ whole genome shotgun (WGS) entry which is preliminary data.</text>
</comment>
<name>A0A9D1EE61_9FIRM</name>
<evidence type="ECO:0000259" key="5">
    <source>
        <dbReference type="SMART" id="SM00534"/>
    </source>
</evidence>
<dbReference type="InterPro" id="IPR000432">
    <property type="entry name" value="DNA_mismatch_repair_MutS_C"/>
</dbReference>
<dbReference type="InterPro" id="IPR027417">
    <property type="entry name" value="P-loop_NTPase"/>
</dbReference>
<proteinExistence type="predicted"/>
<keyword evidence="4" id="KW-0472">Membrane</keyword>
<keyword evidence="4" id="KW-0812">Transmembrane</keyword>
<sequence>MEKYIYIGLGIALLIAMIYPVVTAERRRRSAILGKIVSAWGQVPKREYEYSEFEKIAKYYQATKGNEFTIDDITWNDLDMDRIFMMINNTSCSTGEEYLYKMLRTPVFDQATLDERNRLAEYFASHDDVRLQYQLEFSRIGYTKKIALIDYIHDFANLNRQTNLTHYLHIMLIFASILLMITAPSLGILAFFAVMAYNIIMYYKDKAKIEPYFISIGVIVHMIMCCQELAKHKEPELKQYLEKLGSGVHQLKSIRSNAKWLGETDKSSGNPADIIMEYIRMMTHIDLIKFNTVLGKVQKYMPEIEQALEIIGQLDSCIAIASYRQTLPFYCRPKLVSEQSHRVMAKDLYHPLISEPVANSIYEEKPVLLTGSNASGKSTFLKTVAINAILAQTIDTVMAHSYEANFFRIYSSMALQDNLQGNESYYIVEIKSLKRILDAAHEKTPILCFVDEVLRGTNTVERIAASSRILQNLAQSNVMCFAATHDIELTHMLTEYYENYHFTEEIKENDILFSYQLHKGRATTRNAIRLLKIMGYEEDVIQKADETAQNFMKTGNWSL</sequence>
<dbReference type="SMART" id="SM00534">
    <property type="entry name" value="MUTSac"/>
    <property type="match status" value="1"/>
</dbReference>
<keyword evidence="4" id="KW-1133">Transmembrane helix</keyword>
<accession>A0A9D1EE61</accession>
<dbReference type="Gene3D" id="1.10.1420.10">
    <property type="match status" value="1"/>
</dbReference>
<keyword evidence="1" id="KW-0547">Nucleotide-binding</keyword>
<feature type="transmembrane region" description="Helical" evidence="4">
    <location>
        <begin position="167"/>
        <end position="200"/>
    </location>
</feature>
<keyword evidence="2" id="KW-0067">ATP-binding</keyword>
<dbReference type="Pfam" id="PF00488">
    <property type="entry name" value="MutS_V"/>
    <property type="match status" value="1"/>
</dbReference>
<dbReference type="GO" id="GO:0140664">
    <property type="term" value="F:ATP-dependent DNA damage sensor activity"/>
    <property type="evidence" value="ECO:0007669"/>
    <property type="project" value="InterPro"/>
</dbReference>
<dbReference type="Proteomes" id="UP000824201">
    <property type="component" value="Unassembled WGS sequence"/>
</dbReference>
<dbReference type="GO" id="GO:0030983">
    <property type="term" value="F:mismatched DNA binding"/>
    <property type="evidence" value="ECO:0007669"/>
    <property type="project" value="InterPro"/>
</dbReference>
<gene>
    <name evidence="6" type="ORF">IAC96_05115</name>
</gene>
<evidence type="ECO:0000256" key="1">
    <source>
        <dbReference type="ARBA" id="ARBA00022741"/>
    </source>
</evidence>
<dbReference type="AlphaFoldDB" id="A0A9D1EE61"/>
<dbReference type="EMBL" id="DVHN01000056">
    <property type="protein sequence ID" value="HIR88313.1"/>
    <property type="molecule type" value="Genomic_DNA"/>
</dbReference>
<keyword evidence="3" id="KW-0238">DNA-binding</keyword>
<feature type="domain" description="DNA mismatch repair proteins mutS family" evidence="5">
    <location>
        <begin position="364"/>
        <end position="549"/>
    </location>
</feature>
<protein>
    <recommendedName>
        <fullName evidence="5">DNA mismatch repair proteins mutS family domain-containing protein</fullName>
    </recommendedName>
</protein>
<dbReference type="Gene3D" id="3.40.50.300">
    <property type="entry name" value="P-loop containing nucleotide triphosphate hydrolases"/>
    <property type="match status" value="1"/>
</dbReference>
<dbReference type="GO" id="GO:0005829">
    <property type="term" value="C:cytosol"/>
    <property type="evidence" value="ECO:0007669"/>
    <property type="project" value="TreeGrafter"/>
</dbReference>
<dbReference type="SUPFAM" id="SSF48334">
    <property type="entry name" value="DNA repair protein MutS, domain III"/>
    <property type="match status" value="1"/>
</dbReference>
<evidence type="ECO:0000256" key="3">
    <source>
        <dbReference type="ARBA" id="ARBA00023125"/>
    </source>
</evidence>
<dbReference type="GO" id="GO:0006298">
    <property type="term" value="P:mismatch repair"/>
    <property type="evidence" value="ECO:0007669"/>
    <property type="project" value="InterPro"/>
</dbReference>
<dbReference type="PANTHER" id="PTHR11361:SF152">
    <property type="entry name" value="DNA MISMATCH REPAIR PROTEIN"/>
    <property type="match status" value="1"/>
</dbReference>
<reference evidence="6" key="2">
    <citation type="journal article" date="2021" name="PeerJ">
        <title>Extensive microbial diversity within the chicken gut microbiome revealed by metagenomics and culture.</title>
        <authorList>
            <person name="Gilroy R."/>
            <person name="Ravi A."/>
            <person name="Getino M."/>
            <person name="Pursley I."/>
            <person name="Horton D.L."/>
            <person name="Alikhan N.F."/>
            <person name="Baker D."/>
            <person name="Gharbi K."/>
            <person name="Hall N."/>
            <person name="Watson M."/>
            <person name="Adriaenssens E.M."/>
            <person name="Foster-Nyarko E."/>
            <person name="Jarju S."/>
            <person name="Secka A."/>
            <person name="Antonio M."/>
            <person name="Oren A."/>
            <person name="Chaudhuri R.R."/>
            <person name="La Ragione R."/>
            <person name="Hildebrand F."/>
            <person name="Pallen M.J."/>
        </authorList>
    </citation>
    <scope>NUCLEOTIDE SEQUENCE</scope>
    <source>
        <strain evidence="6">ChiW13-3771</strain>
    </source>
</reference>
<organism evidence="6 7">
    <name type="scientific">Candidatus Fimimorpha faecalis</name>
    <dbReference type="NCBI Taxonomy" id="2840824"/>
    <lineage>
        <taxon>Bacteria</taxon>
        <taxon>Bacillati</taxon>
        <taxon>Bacillota</taxon>
        <taxon>Clostridia</taxon>
        <taxon>Eubacteriales</taxon>
        <taxon>Candidatus Fimimorpha</taxon>
    </lineage>
</organism>
<evidence type="ECO:0000313" key="6">
    <source>
        <dbReference type="EMBL" id="HIR88313.1"/>
    </source>
</evidence>
<reference evidence="6" key="1">
    <citation type="submission" date="2020-10" db="EMBL/GenBank/DDBJ databases">
        <authorList>
            <person name="Gilroy R."/>
        </authorList>
    </citation>
    <scope>NUCLEOTIDE SEQUENCE</scope>
    <source>
        <strain evidence="6">ChiW13-3771</strain>
    </source>
</reference>
<dbReference type="GO" id="GO:0005524">
    <property type="term" value="F:ATP binding"/>
    <property type="evidence" value="ECO:0007669"/>
    <property type="project" value="UniProtKB-KW"/>
</dbReference>
<feature type="transmembrane region" description="Helical" evidence="4">
    <location>
        <begin position="6"/>
        <end position="22"/>
    </location>
</feature>
<evidence type="ECO:0000313" key="7">
    <source>
        <dbReference type="Proteomes" id="UP000824201"/>
    </source>
</evidence>